<evidence type="ECO:0000313" key="4">
    <source>
        <dbReference type="Proteomes" id="UP000193450"/>
    </source>
</evidence>
<dbReference type="KEGG" id="osg:BST96_18940"/>
<gene>
    <name evidence="3" type="ORF">BST96_18940</name>
</gene>
<evidence type="ECO:0000256" key="1">
    <source>
        <dbReference type="SAM" id="SignalP"/>
    </source>
</evidence>
<dbReference type="InterPro" id="IPR013783">
    <property type="entry name" value="Ig-like_fold"/>
</dbReference>
<dbReference type="Gene3D" id="2.60.40.10">
    <property type="entry name" value="Immunoglobulins"/>
    <property type="match status" value="3"/>
</dbReference>
<feature type="signal peptide" evidence="1">
    <location>
        <begin position="1"/>
        <end position="20"/>
    </location>
</feature>
<dbReference type="RefSeq" id="WP_085760188.1">
    <property type="nucleotide sequence ID" value="NZ_CP019343.1"/>
</dbReference>
<dbReference type="Pfam" id="PF08309">
    <property type="entry name" value="LVIVD"/>
    <property type="match status" value="4"/>
</dbReference>
<accession>A0A1X9NMG1</accession>
<dbReference type="InterPro" id="IPR013211">
    <property type="entry name" value="LVIVD"/>
</dbReference>
<dbReference type="SUPFAM" id="SSF82171">
    <property type="entry name" value="DPP6 N-terminal domain-like"/>
    <property type="match status" value="1"/>
</dbReference>
<sequence length="1276" mass="137843">MLKLPSFFFALSFFSALASAEIVATKEDTKALARLYSAAFDRQPDLGGLNFWVNSFQQGRTIESIAGDFNRSFEFSSKYGDLDNLAFIRQLYRNVLGRGGEPGGVAFWQSHLDEGRMTRSGVLEDFADSTENRRKTDPVFNSLMQRGDAKWDFDMDGDGVSDKEDALPFNPDYSTIPPVVADAGQDQTVTEGQAITLSPAGSGGIIAHTLWEQVLGPVVDWMYGLNGSINFNAPSISRDTELGFLLTVTDEYDSSSTDTVNIFVEPILEPLTVDAGSDRGVIANKPVLLQGQASSPNAELAEVLWQQLSGPTVTIEQADSLSASFIAPSVIASDLVFQLSVTDEKGVGGVATLTLTQAFEELVVDAGIDREVIAEGQVSLLGQVISPNGELAQVQWRQLSGFAVTLEQANSLSASFTVPRLVESELVFELSVTDDKGVIGLDTVTLSQAFLKNTALTGRVSLEGAVTGSVVSVYDLENFSAGVLCQVSSSASEREATSGWLELPADCIEADKQYLLIARDGIDLLSDPSEWAWVDGRIRAIIDGAQLIAGEWNISMLTEACYQYVNYDVLSGQTYQHLKERMTECSRYLLKDDITGDSEINIEDLWAWSSFDNPEARFTKFLYYQADPQNLQLDDEWGYRNLTTGVSSERTSLFASLLLTTDINDSWGFVDAQTSAYDDQYAYMGSNSLRVLDLDNGNILSSTPVEFSAIAVSGSYAYVGNRDTDSADYGFNVIDISDVTNPVLVGAIALPNSPGGDREHPRSIQIVGDVAYVLSSRVESVYSIDISDPEDPLLLDSIITPLNTANTIVAGQNVLAVVAWDKVVLIDTSTPADIAVISTVFSSGSSNSIGAALIDGDILYLATDLGLNVVDISVPASPLTVSTFNETGRIYTLSINDNKLYGNLGHSLVEFDTSDHDAIDIAAQYYSSAANTAEFIVRNQRAFYERNEGLVVSDLNTLHKPQWSEQSIVSSNSPYLAVNDQWLVAVGHEGISTFDTATESLNSEEDNSCFHLRVIAIKGNRLFILCDDSDIHFSIRELVADDVSQQIGEITLSDSGSAYDFVIEDDIVVMVGAKSPAAVLTLLDISADTPDRLSIFEIEDDFFKSVAVQANTAYIVGSNQGKLYAVDISNPLSPSLVSSVDIKGATITLEGDYLYVAQDFGGRSNGPLLEVVNISDPAAMTVVGRLELAKSVYYGPKMYDASYGVETLLKEGDYIYAGTPGVLGTQVINVADPAKPYLVGGGSKGGGRPVAIHNNFIYYFDSNGIAKLPLISQEAP</sequence>
<dbReference type="Pfam" id="PF22352">
    <property type="entry name" value="K319L-like_PKD"/>
    <property type="match status" value="3"/>
</dbReference>
<proteinExistence type="predicted"/>
<dbReference type="EMBL" id="CP019343">
    <property type="protein sequence ID" value="ARN75987.1"/>
    <property type="molecule type" value="Genomic_DNA"/>
</dbReference>
<dbReference type="Proteomes" id="UP000193450">
    <property type="component" value="Chromosome"/>
</dbReference>
<dbReference type="OrthoDB" id="5378341at2"/>
<dbReference type="InterPro" id="IPR038255">
    <property type="entry name" value="PBS_linker_sf"/>
</dbReference>
<reference evidence="3 4" key="1">
    <citation type="submission" date="2016-11" db="EMBL/GenBank/DDBJ databases">
        <title>Trade-off between light-utilization and light-protection in marine flavobacteria.</title>
        <authorList>
            <person name="Kumagai Y."/>
        </authorList>
    </citation>
    <scope>NUCLEOTIDE SEQUENCE [LARGE SCALE GENOMIC DNA]</scope>
    <source>
        <strain evidence="3 4">NBRC 107125</strain>
    </source>
</reference>
<evidence type="ECO:0000313" key="3">
    <source>
        <dbReference type="EMBL" id="ARN75987.1"/>
    </source>
</evidence>
<keyword evidence="1" id="KW-0732">Signal</keyword>
<feature type="domain" description="DUF4214" evidence="2">
    <location>
        <begin position="68"/>
        <end position="135"/>
    </location>
</feature>
<name>A0A1X9NMG1_9GAMM</name>
<protein>
    <recommendedName>
        <fullName evidence="2">DUF4214 domain-containing protein</fullName>
    </recommendedName>
</protein>
<feature type="chain" id="PRO_5012665756" description="DUF4214 domain-containing protein" evidence="1">
    <location>
        <begin position="21"/>
        <end position="1276"/>
    </location>
</feature>
<dbReference type="Gene3D" id="1.10.3130.20">
    <property type="entry name" value="Phycobilisome linker domain"/>
    <property type="match status" value="1"/>
</dbReference>
<dbReference type="AlphaFoldDB" id="A0A1X9NMG1"/>
<keyword evidence="4" id="KW-1185">Reference proteome</keyword>
<dbReference type="Pfam" id="PF13946">
    <property type="entry name" value="DUF4214"/>
    <property type="match status" value="1"/>
</dbReference>
<evidence type="ECO:0000259" key="2">
    <source>
        <dbReference type="Pfam" id="PF13946"/>
    </source>
</evidence>
<organism evidence="3 4">
    <name type="scientific">Oceanicoccus sagamiensis</name>
    <dbReference type="NCBI Taxonomy" id="716816"/>
    <lineage>
        <taxon>Bacteria</taxon>
        <taxon>Pseudomonadati</taxon>
        <taxon>Pseudomonadota</taxon>
        <taxon>Gammaproteobacteria</taxon>
        <taxon>Cellvibrionales</taxon>
        <taxon>Spongiibacteraceae</taxon>
        <taxon>Oceanicoccus</taxon>
    </lineage>
</organism>
<dbReference type="InterPro" id="IPR025282">
    <property type="entry name" value="DUF4214"/>
</dbReference>